<dbReference type="STRING" id="407022.SAMN05661044_04518"/>
<dbReference type="FunFam" id="3.20.20.10:FF:000002">
    <property type="entry name" value="Alanine racemase"/>
    <property type="match status" value="1"/>
</dbReference>
<comment type="catalytic activity">
    <reaction evidence="1 14">
        <text>L-alanine = D-alanine</text>
        <dbReference type="Rhea" id="RHEA:20249"/>
        <dbReference type="ChEBI" id="CHEBI:57416"/>
        <dbReference type="ChEBI" id="CHEBI:57972"/>
        <dbReference type="EC" id="5.1.1.1"/>
    </reaction>
</comment>
<evidence type="ECO:0000256" key="12">
    <source>
        <dbReference type="ARBA" id="ARBA00023306"/>
    </source>
</evidence>
<evidence type="ECO:0000256" key="3">
    <source>
        <dbReference type="ARBA" id="ARBA00022490"/>
    </source>
</evidence>
<dbReference type="Gene3D" id="2.40.37.10">
    <property type="entry name" value="Lyase, Ornithine Decarboxylase, Chain A, domain 1"/>
    <property type="match status" value="1"/>
</dbReference>
<dbReference type="InterPro" id="IPR001608">
    <property type="entry name" value="Ala_racemase_N"/>
</dbReference>
<dbReference type="InterPro" id="IPR011079">
    <property type="entry name" value="Ala_racemase_C"/>
</dbReference>
<dbReference type="Pfam" id="PF08245">
    <property type="entry name" value="Mur_ligase_M"/>
    <property type="match status" value="1"/>
</dbReference>
<comment type="pathway">
    <text evidence="14">Amino-acid biosynthesis; D-alanine biosynthesis; D-alanine from L-alanine: step 1/1.</text>
</comment>
<reference evidence="19" key="1">
    <citation type="submission" date="2016-10" db="EMBL/GenBank/DDBJ databases">
        <authorList>
            <person name="Varghese N."/>
            <person name="Submissions S."/>
        </authorList>
    </citation>
    <scope>NUCLEOTIDE SEQUENCE [LARGE SCALE GENOMIC DNA]</scope>
    <source>
        <strain evidence="19">DSM 18733</strain>
    </source>
</reference>
<dbReference type="NCBIfam" id="TIGR00492">
    <property type="entry name" value="alr"/>
    <property type="match status" value="1"/>
</dbReference>
<keyword evidence="5" id="KW-0132">Cell division</keyword>
<dbReference type="InterPro" id="IPR036615">
    <property type="entry name" value="Mur_ligase_C_dom_sf"/>
</dbReference>
<comment type="similarity">
    <text evidence="14">Belongs to the alanine racemase family.</text>
</comment>
<evidence type="ECO:0000256" key="11">
    <source>
        <dbReference type="ARBA" id="ARBA00023235"/>
    </source>
</evidence>
<organism evidence="18 19">
    <name type="scientific">Olivibacter domesticus</name>
    <name type="common">Pseudosphingobacterium domesticum</name>
    <dbReference type="NCBI Taxonomy" id="407022"/>
    <lineage>
        <taxon>Bacteria</taxon>
        <taxon>Pseudomonadati</taxon>
        <taxon>Bacteroidota</taxon>
        <taxon>Sphingobacteriia</taxon>
        <taxon>Sphingobacteriales</taxon>
        <taxon>Sphingobacteriaceae</taxon>
        <taxon>Olivibacter</taxon>
    </lineage>
</organism>
<keyword evidence="9" id="KW-0133">Cell shape</keyword>
<dbReference type="GO" id="GO:0051301">
    <property type="term" value="P:cell division"/>
    <property type="evidence" value="ECO:0007669"/>
    <property type="project" value="UniProtKB-KW"/>
</dbReference>
<keyword evidence="3" id="KW-0963">Cytoplasm</keyword>
<dbReference type="Gene3D" id="3.90.190.20">
    <property type="entry name" value="Mur ligase, C-terminal domain"/>
    <property type="match status" value="1"/>
</dbReference>
<keyword evidence="11 14" id="KW-0413">Isomerase</keyword>
<dbReference type="PANTHER" id="PTHR43024">
    <property type="entry name" value="UDP-N-ACETYLMURAMOYL-TRIPEPTIDE--D-ALANYL-D-ALANINE LIGASE"/>
    <property type="match status" value="1"/>
</dbReference>
<evidence type="ECO:0000256" key="4">
    <source>
        <dbReference type="ARBA" id="ARBA00022598"/>
    </source>
</evidence>
<dbReference type="OrthoDB" id="9801978at2"/>
<feature type="active site" description="Proton acceptor; specific for L-alanine" evidence="14">
    <location>
        <position position="716"/>
    </location>
</feature>
<dbReference type="NCBIfam" id="TIGR01143">
    <property type="entry name" value="murF"/>
    <property type="match status" value="1"/>
</dbReference>
<sequence length="821" mass="91997">MNDTIYTALDIANIVGAEWRKLVEPTTEIETLCYDSRKLTNHRHALFFALSGRRDAHQYLQEVYKAGVRNFVLKREGFKEELLADCNLIVVDDTLKALQELAAHHRRQFHYPVIAITGSNGKTIVKEWLYQLLSPDYNIVRSPKSFNSQLGVPLSLWQMNSQHNLAIIEAGISKEGEMATIQAMVKPNIGIFTNLGAAHDEGFSSPASKVSEKMSLFQEAEEVIYSLDYLDNDFTVPGNKHFSWSLKGGSGDLAIIESHKEGHLVILKAIYNKQELRLSIPFTDKASIENAVCCWAVMLALGYTTATIASRMPRLQRVGMRLELKKGINNCSIIDDSYSNDMSSLTIALDFLRQQKQHPFRTVILSDIAINEQDANKIYKQLAKLMEDKQIDRLLGVGSHLAEYAHLFQLDAQFFKSTEELIQSLGQLALQNSTILIKGARVFGFERISKVLALQTHETTLEINLNALEHNLNSYKNLLTKGAKLMVMVKAFSYGSGSFEIANLLQFNKVDYLTVAYADEGITLRNAGIELPIVVMSPGAETFDQMILHRLEPEIYSFSELRDFIKIARDKGEKKYPIHIKLDTGMHRLGFENEDQHELISVLEETETVIVKSVFSHLAASGDQKHDAFTKQQIDKFIEFTTTFQRGLGYDFIRHIANTSAIVRFPEAQLDMVRLGIGLYGIGSDTSNGLFLHPGAQLKTSITQIKHIKAGETIGYNRNGHLDGEGKIATVKIGYADGYNRRLGNGVGKMLINGQEVRTVGDICMDMCMLDITGVSAEEGDEVMVIGEHISVECIAKSIGTIPYEVLTGISQRVKRVYYYE</sequence>
<comment type="function">
    <text evidence="14">Catalyzes the interconversion of L-alanine and D-alanine. May also act on other amino acids.</text>
</comment>
<dbReference type="Pfam" id="PF01168">
    <property type="entry name" value="Ala_racemase_N"/>
    <property type="match status" value="1"/>
</dbReference>
<dbReference type="PRINTS" id="PR00992">
    <property type="entry name" value="ALARACEMASE"/>
</dbReference>
<evidence type="ECO:0000313" key="18">
    <source>
        <dbReference type="EMBL" id="SEM19270.1"/>
    </source>
</evidence>
<dbReference type="GO" id="GO:0071555">
    <property type="term" value="P:cell wall organization"/>
    <property type="evidence" value="ECO:0007669"/>
    <property type="project" value="UniProtKB-KW"/>
</dbReference>
<dbReference type="Gene3D" id="3.40.1390.10">
    <property type="entry name" value="MurE/MurF, N-terminal domain"/>
    <property type="match status" value="1"/>
</dbReference>
<dbReference type="GO" id="GO:0008360">
    <property type="term" value="P:regulation of cell shape"/>
    <property type="evidence" value="ECO:0007669"/>
    <property type="project" value="UniProtKB-KW"/>
</dbReference>
<feature type="domain" description="Alanine racemase C-terminal" evidence="17">
    <location>
        <begin position="695"/>
        <end position="819"/>
    </location>
</feature>
<dbReference type="InterPro" id="IPR029066">
    <property type="entry name" value="PLP-binding_barrel"/>
</dbReference>
<dbReference type="NCBIfam" id="NF008897">
    <property type="entry name" value="PRK11930.1"/>
    <property type="match status" value="1"/>
</dbReference>
<dbReference type="GO" id="GO:0030632">
    <property type="term" value="P:D-alanine biosynthetic process"/>
    <property type="evidence" value="ECO:0007669"/>
    <property type="project" value="UniProtKB-UniRule"/>
</dbReference>
<evidence type="ECO:0000256" key="13">
    <source>
        <dbReference type="ARBA" id="ARBA00023316"/>
    </source>
</evidence>
<dbReference type="Gene3D" id="3.40.1190.10">
    <property type="entry name" value="Mur-like, catalytic domain"/>
    <property type="match status" value="1"/>
</dbReference>
<keyword evidence="6" id="KW-0547">Nucleotide-binding</keyword>
<dbReference type="HAMAP" id="MF_01201">
    <property type="entry name" value="Ala_racemase"/>
    <property type="match status" value="1"/>
</dbReference>
<dbReference type="Proteomes" id="UP000199421">
    <property type="component" value="Unassembled WGS sequence"/>
</dbReference>
<dbReference type="GO" id="GO:0008784">
    <property type="term" value="F:alanine racemase activity"/>
    <property type="evidence" value="ECO:0007669"/>
    <property type="project" value="UniProtKB-UniRule"/>
</dbReference>
<dbReference type="GO" id="GO:0030170">
    <property type="term" value="F:pyridoxal phosphate binding"/>
    <property type="evidence" value="ECO:0007669"/>
    <property type="project" value="UniProtKB-UniRule"/>
</dbReference>
<keyword evidence="7" id="KW-0067">ATP-binding</keyword>
<accession>A0A1H7WCP8</accession>
<dbReference type="RefSeq" id="WP_093329268.1">
    <property type="nucleotide sequence ID" value="NZ_FOAF01000008.1"/>
</dbReference>
<evidence type="ECO:0000256" key="1">
    <source>
        <dbReference type="ARBA" id="ARBA00000316"/>
    </source>
</evidence>
<dbReference type="AlphaFoldDB" id="A0A1H7WCP8"/>
<evidence type="ECO:0000256" key="14">
    <source>
        <dbReference type="HAMAP-Rule" id="MF_01201"/>
    </source>
</evidence>
<evidence type="ECO:0000256" key="16">
    <source>
        <dbReference type="PIRSR" id="PIRSR600821-52"/>
    </source>
</evidence>
<evidence type="ECO:0000256" key="8">
    <source>
        <dbReference type="ARBA" id="ARBA00022898"/>
    </source>
</evidence>
<dbReference type="PANTHER" id="PTHR43024:SF1">
    <property type="entry name" value="UDP-N-ACETYLMURAMOYL-TRIPEPTIDE--D-ALANYL-D-ALANINE LIGASE"/>
    <property type="match status" value="1"/>
</dbReference>
<dbReference type="GO" id="GO:0005524">
    <property type="term" value="F:ATP binding"/>
    <property type="evidence" value="ECO:0007669"/>
    <property type="project" value="UniProtKB-KW"/>
</dbReference>
<feature type="active site" description="Proton acceptor; specific for D-alanine" evidence="14">
    <location>
        <position position="490"/>
    </location>
</feature>
<dbReference type="InterPro" id="IPR009006">
    <property type="entry name" value="Ala_racemase/Decarboxylase_C"/>
</dbReference>
<dbReference type="SUPFAM" id="SSF51419">
    <property type="entry name" value="PLP-binding barrel"/>
    <property type="match status" value="1"/>
</dbReference>
<dbReference type="InterPro" id="IPR035911">
    <property type="entry name" value="MurE/MurF_N"/>
</dbReference>
<evidence type="ECO:0000256" key="7">
    <source>
        <dbReference type="ARBA" id="ARBA00022840"/>
    </source>
</evidence>
<protein>
    <recommendedName>
        <fullName evidence="14">Alanine racemase</fullName>
        <ecNumber evidence="14">5.1.1.1</ecNumber>
    </recommendedName>
</protein>
<feature type="binding site" evidence="14 16">
    <location>
        <position position="588"/>
    </location>
    <ligand>
        <name>substrate</name>
    </ligand>
</feature>
<evidence type="ECO:0000259" key="17">
    <source>
        <dbReference type="SMART" id="SM01005"/>
    </source>
</evidence>
<proteinExistence type="inferred from homology"/>
<dbReference type="Pfam" id="PF00842">
    <property type="entry name" value="Ala_racemase_C"/>
    <property type="match status" value="1"/>
</dbReference>
<keyword evidence="8 14" id="KW-0663">Pyridoxal phosphate</keyword>
<dbReference type="UniPathway" id="UPA00042">
    <property type="reaction ID" value="UER00497"/>
</dbReference>
<dbReference type="SUPFAM" id="SSF53623">
    <property type="entry name" value="MurD-like peptide ligases, catalytic domain"/>
    <property type="match status" value="1"/>
</dbReference>
<dbReference type="SUPFAM" id="SSF63418">
    <property type="entry name" value="MurE/MurF N-terminal domain"/>
    <property type="match status" value="1"/>
</dbReference>
<evidence type="ECO:0000256" key="15">
    <source>
        <dbReference type="PIRSR" id="PIRSR600821-50"/>
    </source>
</evidence>
<keyword evidence="10" id="KW-0573">Peptidoglycan synthesis</keyword>
<dbReference type="Gene3D" id="3.20.20.10">
    <property type="entry name" value="Alanine racemase"/>
    <property type="match status" value="1"/>
</dbReference>
<evidence type="ECO:0000256" key="10">
    <source>
        <dbReference type="ARBA" id="ARBA00022984"/>
    </source>
</evidence>
<dbReference type="EC" id="5.1.1.1" evidence="14"/>
<dbReference type="SMART" id="SM01005">
    <property type="entry name" value="Ala_racemase_C"/>
    <property type="match status" value="1"/>
</dbReference>
<dbReference type="SUPFAM" id="SSF50621">
    <property type="entry name" value="Alanine racemase C-terminal domain-like"/>
    <property type="match status" value="1"/>
</dbReference>
<dbReference type="InterPro" id="IPR013221">
    <property type="entry name" value="Mur_ligase_cen"/>
</dbReference>
<dbReference type="CDD" id="cd00430">
    <property type="entry name" value="PLPDE_III_AR"/>
    <property type="match status" value="1"/>
</dbReference>
<dbReference type="SUPFAM" id="SSF53244">
    <property type="entry name" value="MurD-like peptide ligases, peptide-binding domain"/>
    <property type="match status" value="1"/>
</dbReference>
<keyword evidence="4 18" id="KW-0436">Ligase</keyword>
<evidence type="ECO:0000313" key="19">
    <source>
        <dbReference type="Proteomes" id="UP000199421"/>
    </source>
</evidence>
<comment type="cofactor">
    <cofactor evidence="2 14 15">
        <name>pyridoxal 5'-phosphate</name>
        <dbReference type="ChEBI" id="CHEBI:597326"/>
    </cofactor>
</comment>
<dbReference type="GO" id="GO:0009252">
    <property type="term" value="P:peptidoglycan biosynthetic process"/>
    <property type="evidence" value="ECO:0007669"/>
    <property type="project" value="UniProtKB-KW"/>
</dbReference>
<evidence type="ECO:0000256" key="9">
    <source>
        <dbReference type="ARBA" id="ARBA00022960"/>
    </source>
</evidence>
<dbReference type="InterPro" id="IPR036565">
    <property type="entry name" value="Mur-like_cat_sf"/>
</dbReference>
<evidence type="ECO:0000256" key="5">
    <source>
        <dbReference type="ARBA" id="ARBA00022618"/>
    </source>
</evidence>
<keyword evidence="13" id="KW-0961">Cell wall biogenesis/degradation</keyword>
<evidence type="ECO:0000256" key="2">
    <source>
        <dbReference type="ARBA" id="ARBA00001933"/>
    </source>
</evidence>
<dbReference type="InterPro" id="IPR005863">
    <property type="entry name" value="UDP-N-AcMur_synth"/>
</dbReference>
<dbReference type="InterPro" id="IPR004101">
    <property type="entry name" value="Mur_ligase_C"/>
</dbReference>
<gene>
    <name evidence="18" type="ORF">SAMN05661044_04518</name>
</gene>
<dbReference type="InterPro" id="IPR000821">
    <property type="entry name" value="Ala_racemase"/>
</dbReference>
<feature type="modified residue" description="N6-(pyridoxal phosphate)lysine" evidence="14 15">
    <location>
        <position position="490"/>
    </location>
</feature>
<feature type="binding site" evidence="14 16">
    <location>
        <position position="765"/>
    </location>
    <ligand>
        <name>substrate</name>
    </ligand>
</feature>
<evidence type="ECO:0000256" key="6">
    <source>
        <dbReference type="ARBA" id="ARBA00022741"/>
    </source>
</evidence>
<dbReference type="GO" id="GO:0047480">
    <property type="term" value="F:UDP-N-acetylmuramoyl-tripeptide-D-alanyl-D-alanine ligase activity"/>
    <property type="evidence" value="ECO:0007669"/>
    <property type="project" value="InterPro"/>
</dbReference>
<dbReference type="EMBL" id="FOAF01000008">
    <property type="protein sequence ID" value="SEM19270.1"/>
    <property type="molecule type" value="Genomic_DNA"/>
</dbReference>
<keyword evidence="19" id="KW-1185">Reference proteome</keyword>
<dbReference type="InterPro" id="IPR051046">
    <property type="entry name" value="MurCDEF_CellWall_CoF430Synth"/>
</dbReference>
<dbReference type="Pfam" id="PF02875">
    <property type="entry name" value="Mur_ligase_C"/>
    <property type="match status" value="1"/>
</dbReference>
<name>A0A1H7WCP8_OLID1</name>
<keyword evidence="12" id="KW-0131">Cell cycle</keyword>